<accession>A0A9P2TCB0</accession>
<sequence length="176" mass="18582">MDTPPNPNDQEPDLSAPGSGPGRLTVSEFWELPGDPAFCPELRHRIRRSLADYPHAVDDAELVVAELFANACHHSVSGDGGKISVTLSALRTGLVLVTVADQGPKADPHTRLPSIPHTRTDTGLLSLGGRGLHLVAALAADWGHWNIDSGGYTVWALFAPPGATRLPDPPLPGSNL</sequence>
<keyword evidence="1" id="KW-0723">Serine/threonine-protein kinase</keyword>
<dbReference type="Pfam" id="PF13581">
    <property type="entry name" value="HATPase_c_2"/>
    <property type="match status" value="1"/>
</dbReference>
<keyword evidence="1" id="KW-0418">Kinase</keyword>
<dbReference type="Proteomes" id="UP000014184">
    <property type="component" value="Unassembled WGS sequence"/>
</dbReference>
<evidence type="ECO:0000259" key="3">
    <source>
        <dbReference type="Pfam" id="PF13581"/>
    </source>
</evidence>
<dbReference type="InterPro" id="IPR003594">
    <property type="entry name" value="HATPase_dom"/>
</dbReference>
<dbReference type="EMBL" id="AOSG01000018">
    <property type="protein sequence ID" value="EOR72253.1"/>
    <property type="molecule type" value="Genomic_DNA"/>
</dbReference>
<dbReference type="RefSeq" id="WP_011291151.1">
    <property type="nucleotide sequence ID" value="NZ_AOSG01000018.1"/>
</dbReference>
<evidence type="ECO:0000313" key="5">
    <source>
        <dbReference type="Proteomes" id="UP000014184"/>
    </source>
</evidence>
<evidence type="ECO:0000256" key="1">
    <source>
        <dbReference type="ARBA" id="ARBA00022527"/>
    </source>
</evidence>
<evidence type="ECO:0000256" key="2">
    <source>
        <dbReference type="SAM" id="MobiDB-lite"/>
    </source>
</evidence>
<evidence type="ECO:0000313" key="4">
    <source>
        <dbReference type="EMBL" id="EOR72253.1"/>
    </source>
</evidence>
<dbReference type="SUPFAM" id="SSF55874">
    <property type="entry name" value="ATPase domain of HSP90 chaperone/DNA topoisomerase II/histidine kinase"/>
    <property type="match status" value="1"/>
</dbReference>
<proteinExistence type="predicted"/>
<keyword evidence="1" id="KW-0808">Transferase</keyword>
<dbReference type="InterPro" id="IPR050267">
    <property type="entry name" value="Anti-sigma-factor_SerPK"/>
</dbReference>
<dbReference type="AlphaFoldDB" id="A0A9P2TCB0"/>
<dbReference type="InterPro" id="IPR036890">
    <property type="entry name" value="HATPase_C_sf"/>
</dbReference>
<feature type="region of interest" description="Disordered" evidence="2">
    <location>
        <begin position="1"/>
        <end position="22"/>
    </location>
</feature>
<dbReference type="CDD" id="cd16936">
    <property type="entry name" value="HATPase_RsbW-like"/>
    <property type="match status" value="1"/>
</dbReference>
<name>A0A9P2TCB0_THEFU</name>
<dbReference type="Gene3D" id="3.30.565.10">
    <property type="entry name" value="Histidine kinase-like ATPase, C-terminal domain"/>
    <property type="match status" value="1"/>
</dbReference>
<dbReference type="PANTHER" id="PTHR35526">
    <property type="entry name" value="ANTI-SIGMA-F FACTOR RSBW-RELATED"/>
    <property type="match status" value="1"/>
</dbReference>
<reference evidence="4 5" key="1">
    <citation type="journal article" date="2013" name="Genome Announc.">
        <title>Draft Genome Sequence of the Lignocellulose Decomposer Thermobifida fusca Strain TM51.</title>
        <authorList>
            <person name="Toth A."/>
            <person name="Barna T."/>
            <person name="Nagy I."/>
            <person name="Horvath B."/>
            <person name="Nagy I."/>
            <person name="Tancsics A."/>
            <person name="Kriszt B."/>
            <person name="Baka E."/>
            <person name="Fekete C."/>
            <person name="Kukolya J."/>
        </authorList>
    </citation>
    <scope>NUCLEOTIDE SEQUENCE [LARGE SCALE GENOMIC DNA]</scope>
    <source>
        <strain evidence="4 5">TM51</strain>
    </source>
</reference>
<gene>
    <name evidence="4" type="ORF">TM51_03877</name>
</gene>
<organism evidence="4 5">
    <name type="scientific">Thermobifida fusca TM51</name>
    <dbReference type="NCBI Taxonomy" id="1169414"/>
    <lineage>
        <taxon>Bacteria</taxon>
        <taxon>Bacillati</taxon>
        <taxon>Actinomycetota</taxon>
        <taxon>Actinomycetes</taxon>
        <taxon>Streptosporangiales</taxon>
        <taxon>Nocardiopsidaceae</taxon>
        <taxon>Thermobifida</taxon>
    </lineage>
</organism>
<protein>
    <recommendedName>
        <fullName evidence="3">Histidine kinase/HSP90-like ATPase domain-containing protein</fullName>
    </recommendedName>
</protein>
<comment type="caution">
    <text evidence="4">The sequence shown here is derived from an EMBL/GenBank/DDBJ whole genome shotgun (WGS) entry which is preliminary data.</text>
</comment>
<dbReference type="GO" id="GO:0004674">
    <property type="term" value="F:protein serine/threonine kinase activity"/>
    <property type="evidence" value="ECO:0007669"/>
    <property type="project" value="UniProtKB-KW"/>
</dbReference>
<feature type="domain" description="Histidine kinase/HSP90-like ATPase" evidence="3">
    <location>
        <begin position="54"/>
        <end position="155"/>
    </location>
</feature>
<keyword evidence="5" id="KW-1185">Reference proteome</keyword>
<dbReference type="PANTHER" id="PTHR35526:SF3">
    <property type="entry name" value="ANTI-SIGMA-F FACTOR RSBW"/>
    <property type="match status" value="1"/>
</dbReference>